<reference evidence="1 2" key="1">
    <citation type="submission" date="2016-10" db="EMBL/GenBank/DDBJ databases">
        <authorList>
            <person name="de Groot N.N."/>
        </authorList>
    </citation>
    <scope>NUCLEOTIDE SEQUENCE [LARGE SCALE GENOMIC DNA]</scope>
    <source>
        <strain evidence="1 2">DSM 11978</strain>
    </source>
</reference>
<dbReference type="RefSeq" id="WP_091699125.1">
    <property type="nucleotide sequence ID" value="NZ_FOAK01000004.1"/>
</dbReference>
<sequence length="131" mass="15475">MSEKSLIVNHDAIDEDLTEKFINMHDGLPVLLMNILDDFDDGIWIRRYELYRKYPELENLDGKEMEITSELLKEGKIKEAEDFQINYALDFLDKHPQFKQMIDGVHRQGSKDLEILLNSIKEAFIGDFDYF</sequence>
<proteinExistence type="predicted"/>
<organism evidence="1 2">
    <name type="scientific">Methanobrevibacter gottschalkii</name>
    <dbReference type="NCBI Taxonomy" id="190974"/>
    <lineage>
        <taxon>Archaea</taxon>
        <taxon>Methanobacteriati</taxon>
        <taxon>Methanobacteriota</taxon>
        <taxon>Methanomada group</taxon>
        <taxon>Methanobacteria</taxon>
        <taxon>Methanobacteriales</taxon>
        <taxon>Methanobacteriaceae</taxon>
        <taxon>Methanobrevibacter</taxon>
    </lineage>
</organism>
<dbReference type="OrthoDB" id="77967at2157"/>
<protein>
    <submittedName>
        <fullName evidence="1">Uncharacterized protein</fullName>
    </submittedName>
</protein>
<evidence type="ECO:0000313" key="2">
    <source>
        <dbReference type="Proteomes" id="UP000199506"/>
    </source>
</evidence>
<dbReference type="AlphaFoldDB" id="A0A1H7IX69"/>
<dbReference type="Proteomes" id="UP000199506">
    <property type="component" value="Unassembled WGS sequence"/>
</dbReference>
<dbReference type="STRING" id="190974.SAMN05216439_1289"/>
<evidence type="ECO:0000313" key="1">
    <source>
        <dbReference type="EMBL" id="SEK66976.1"/>
    </source>
</evidence>
<name>A0A1H7IX69_9EURY</name>
<dbReference type="EMBL" id="FOAK01000004">
    <property type="protein sequence ID" value="SEK66976.1"/>
    <property type="molecule type" value="Genomic_DNA"/>
</dbReference>
<gene>
    <name evidence="1" type="ORF">SAMN05216439_1289</name>
</gene>
<accession>A0A1H7IX69</accession>